<dbReference type="OrthoDB" id="1202666at2"/>
<organism evidence="2 3">
    <name type="scientific">Polaribacter haliotis</name>
    <dbReference type="NCBI Taxonomy" id="1888915"/>
    <lineage>
        <taxon>Bacteria</taxon>
        <taxon>Pseudomonadati</taxon>
        <taxon>Bacteroidota</taxon>
        <taxon>Flavobacteriia</taxon>
        <taxon>Flavobacteriales</taxon>
        <taxon>Flavobacteriaceae</taxon>
    </lineage>
</organism>
<evidence type="ECO:0008006" key="4">
    <source>
        <dbReference type="Google" id="ProtNLM"/>
    </source>
</evidence>
<dbReference type="AlphaFoldDB" id="A0A7L8AH04"/>
<accession>A0A7L8AH04</accession>
<dbReference type="RefSeq" id="WP_088353555.1">
    <property type="nucleotide sequence ID" value="NZ_CP061813.1"/>
</dbReference>
<evidence type="ECO:0000313" key="2">
    <source>
        <dbReference type="EMBL" id="QOD61298.1"/>
    </source>
</evidence>
<keyword evidence="1" id="KW-0732">Signal</keyword>
<feature type="signal peptide" evidence="1">
    <location>
        <begin position="1"/>
        <end position="23"/>
    </location>
</feature>
<sequence>MKNFKTIIAIIAISLSTVFSASANDIDPKTNKETKALRTEIVAFIGNKISIEVEKITTAEVSFVINNKNEVVVLSVSSKNSELNSFLKKKLNYKKVVAKGIKKGEIYIMPLKVNVK</sequence>
<name>A0A7L8AH04_9FLAO</name>
<reference evidence="2 3" key="1">
    <citation type="journal article" date="2016" name="Int. J. Syst. Evol. Microbiol.">
        <title>Polaribacter haliotis sp. nov., isolated from the gut of abalone Haliotis discus hannai.</title>
        <authorList>
            <person name="Kim Y.O."/>
            <person name="Park I.S."/>
            <person name="Park S."/>
            <person name="Nam B.H."/>
            <person name="Park J.M."/>
            <person name="Kim D.G."/>
            <person name="Yoon J.H."/>
        </authorList>
    </citation>
    <scope>NUCLEOTIDE SEQUENCE [LARGE SCALE GENOMIC DNA]</scope>
    <source>
        <strain evidence="2 3">KCTC 52418</strain>
    </source>
</reference>
<dbReference type="Proteomes" id="UP000516764">
    <property type="component" value="Chromosome"/>
</dbReference>
<protein>
    <recommendedName>
        <fullName evidence="4">TonB C-terminal domain-containing protein</fullName>
    </recommendedName>
</protein>
<proteinExistence type="predicted"/>
<gene>
    <name evidence="2" type="ORF">H9I45_02290</name>
</gene>
<evidence type="ECO:0000256" key="1">
    <source>
        <dbReference type="SAM" id="SignalP"/>
    </source>
</evidence>
<keyword evidence="3" id="KW-1185">Reference proteome</keyword>
<evidence type="ECO:0000313" key="3">
    <source>
        <dbReference type="Proteomes" id="UP000516764"/>
    </source>
</evidence>
<feature type="chain" id="PRO_5032914231" description="TonB C-terminal domain-containing protein" evidence="1">
    <location>
        <begin position="24"/>
        <end position="116"/>
    </location>
</feature>
<dbReference type="EMBL" id="CP061813">
    <property type="protein sequence ID" value="QOD61298.1"/>
    <property type="molecule type" value="Genomic_DNA"/>
</dbReference>
<dbReference type="KEGG" id="phal:H9I45_02290"/>